<dbReference type="SUPFAM" id="SSF47045">
    <property type="entry name" value="RAP domain-like"/>
    <property type="match status" value="3"/>
</dbReference>
<dbReference type="InterPro" id="IPR036744">
    <property type="entry name" value="RAP_sf"/>
</dbReference>
<evidence type="ECO:0000313" key="5">
    <source>
        <dbReference type="Proteomes" id="UP000837857"/>
    </source>
</evidence>
<dbReference type="Gene3D" id="1.20.81.10">
    <property type="entry name" value="RAP domain"/>
    <property type="match status" value="3"/>
</dbReference>
<dbReference type="Proteomes" id="UP000837857">
    <property type="component" value="Chromosome 12"/>
</dbReference>
<evidence type="ECO:0000313" key="4">
    <source>
        <dbReference type="EMBL" id="CAH2040772.1"/>
    </source>
</evidence>
<dbReference type="PANTHER" id="PTHR16560">
    <property type="entry name" value="ALPHA-2-MACROGLOBULIN RECEPTOR-ASSOCIATED PROTEIN"/>
    <property type="match status" value="1"/>
</dbReference>
<feature type="non-terminal residue" evidence="4">
    <location>
        <position position="1"/>
    </location>
</feature>
<dbReference type="InterPro" id="IPR010483">
    <property type="entry name" value="Alpha_2_MRAP_C"/>
</dbReference>
<feature type="coiled-coil region" evidence="1">
    <location>
        <begin position="281"/>
        <end position="308"/>
    </location>
</feature>
<dbReference type="InterPro" id="IPR037999">
    <property type="entry name" value="RAP_D3"/>
</dbReference>
<accession>A0ABN8HXP0</accession>
<sequence length="368" mass="41946">MNKLNILWTKAQQRLTEPKLKSLYSDLMIQDKEEITYKRVKSEGGDKEGLIEAELRRKLTNIMNVYGLREHFEDKNVGRQKMDPAHNSAADDYINRSMFKDKKLNMLWAKAEASGFTPEELSALKEEFTHHQEKIDQYYELLGNVETDGYEGFKNAVNDEEIDRFNEVVPDTNEIITKDFVDQANLLREKHRGLRDGLDRLQRIAARGPTNKEFIEPKVQGLWRMAAAANFTPDELASIKAELQHYESRLLKLRHLQADHVSNLEKHHTKVAAAGDKMDMFANQQQQIKKHSRKVEKMHKDLESKIRERHCKICITGAAAAPQKATKRSWQRAHWNHIPSYVALGAGAAATAATTATAGYVGAAPTTN</sequence>
<keyword evidence="5" id="KW-1185">Reference proteome</keyword>
<organism evidence="4 5">
    <name type="scientific">Iphiclides podalirius</name>
    <name type="common">scarce swallowtail</name>
    <dbReference type="NCBI Taxonomy" id="110791"/>
    <lineage>
        <taxon>Eukaryota</taxon>
        <taxon>Metazoa</taxon>
        <taxon>Ecdysozoa</taxon>
        <taxon>Arthropoda</taxon>
        <taxon>Hexapoda</taxon>
        <taxon>Insecta</taxon>
        <taxon>Pterygota</taxon>
        <taxon>Neoptera</taxon>
        <taxon>Endopterygota</taxon>
        <taxon>Lepidoptera</taxon>
        <taxon>Glossata</taxon>
        <taxon>Ditrysia</taxon>
        <taxon>Papilionoidea</taxon>
        <taxon>Papilionidae</taxon>
        <taxon>Papilioninae</taxon>
        <taxon>Iphiclides</taxon>
    </lineage>
</organism>
<dbReference type="Pfam" id="PF06400">
    <property type="entry name" value="Alpha-2-MRAP_N"/>
    <property type="match status" value="1"/>
</dbReference>
<name>A0ABN8HXP0_9NEOP</name>
<evidence type="ECO:0000256" key="1">
    <source>
        <dbReference type="SAM" id="Coils"/>
    </source>
</evidence>
<dbReference type="CDD" id="cd14808">
    <property type="entry name" value="RAP_D3"/>
    <property type="match status" value="1"/>
</dbReference>
<evidence type="ECO:0000259" key="2">
    <source>
        <dbReference type="Pfam" id="PF06400"/>
    </source>
</evidence>
<gene>
    <name evidence="4" type="ORF">IPOD504_LOCUS2799</name>
</gene>
<protein>
    <recommendedName>
        <fullName evidence="6">Alpha-2-macroglobulin receptor-associated protein</fullName>
    </recommendedName>
</protein>
<dbReference type="EMBL" id="OW152824">
    <property type="protein sequence ID" value="CAH2040772.1"/>
    <property type="molecule type" value="Genomic_DNA"/>
</dbReference>
<dbReference type="Pfam" id="PF06401">
    <property type="entry name" value="Alpha-2-MRAP_C"/>
    <property type="match status" value="1"/>
</dbReference>
<dbReference type="CDD" id="cd14806">
    <property type="entry name" value="RAP_D1"/>
    <property type="match status" value="1"/>
</dbReference>
<dbReference type="InterPro" id="IPR009066">
    <property type="entry name" value="MG_RAP_rcpt_1"/>
</dbReference>
<feature type="domain" description="Alpha-2-macroglobulin receptor-associated protein" evidence="2">
    <location>
        <begin position="1"/>
        <end position="76"/>
    </location>
</feature>
<dbReference type="InterPro" id="IPR038003">
    <property type="entry name" value="A2-macroglobuin_RAP"/>
</dbReference>
<proteinExistence type="predicted"/>
<feature type="domain" description="Alpha-2-macroglobulin RAP C-terminal" evidence="3">
    <location>
        <begin position="98"/>
        <end position="311"/>
    </location>
</feature>
<keyword evidence="1" id="KW-0175">Coiled coil</keyword>
<dbReference type="PANTHER" id="PTHR16560:SF2">
    <property type="entry name" value="ALPHA-2-MACROGLOBULIN RECEPTOR-ASSOCIATED PROTEIN"/>
    <property type="match status" value="1"/>
</dbReference>
<reference evidence="4" key="1">
    <citation type="submission" date="2022-03" db="EMBL/GenBank/DDBJ databases">
        <authorList>
            <person name="Martin H S."/>
        </authorList>
    </citation>
    <scope>NUCLEOTIDE SEQUENCE</scope>
</reference>
<evidence type="ECO:0000259" key="3">
    <source>
        <dbReference type="Pfam" id="PF06401"/>
    </source>
</evidence>
<evidence type="ECO:0008006" key="6">
    <source>
        <dbReference type="Google" id="ProtNLM"/>
    </source>
</evidence>